<organism evidence="11 12">
    <name type="scientific">Candidatus Magasanikbacteria bacterium RIFOXYD1_FULL_40_23</name>
    <dbReference type="NCBI Taxonomy" id="1798705"/>
    <lineage>
        <taxon>Bacteria</taxon>
        <taxon>Candidatus Magasanikiibacteriota</taxon>
    </lineage>
</organism>
<dbReference type="EC" id="2.7.1.180" evidence="2"/>
<proteinExistence type="predicted"/>
<dbReference type="SUPFAM" id="SSF143631">
    <property type="entry name" value="ApbE-like"/>
    <property type="match status" value="1"/>
</dbReference>
<dbReference type="PANTHER" id="PTHR30040">
    <property type="entry name" value="THIAMINE BIOSYNTHESIS LIPOPROTEIN APBE"/>
    <property type="match status" value="1"/>
</dbReference>
<evidence type="ECO:0000256" key="7">
    <source>
        <dbReference type="ARBA" id="ARBA00022827"/>
    </source>
</evidence>
<evidence type="ECO:0000313" key="12">
    <source>
        <dbReference type="Proteomes" id="UP000176634"/>
    </source>
</evidence>
<dbReference type="InterPro" id="IPR003374">
    <property type="entry name" value="ApbE-like_sf"/>
</dbReference>
<keyword evidence="7" id="KW-0274">FAD</keyword>
<keyword evidence="8" id="KW-0460">Magnesium</keyword>
<accession>A0A1F6P7K4</accession>
<keyword evidence="4" id="KW-0285">Flavoprotein</keyword>
<sequence>MLQTRLLMGMPITVEIVDVGVEERFFDEVFSYFDYVDKKFSTYKDNSEISKINRKEIQEVDFSPDMKQVFQLSEETKKITKGYFDIKSKDGQYDPSGLVKGWAIHNAAQILIRHGFVNFYVEAGGDIQAHGKNSHGENWRVGIRNPLNQEEIIKVIGLSGNGIATSGTYVRGQHIYNPHDIENKILDILSLTVIGKNVYEADRFATAAFAMGKDGIYFIEEFPGLEGYMVDKNGIATMTTGFKNNVLE</sequence>
<dbReference type="Pfam" id="PF02424">
    <property type="entry name" value="ApbE"/>
    <property type="match status" value="2"/>
</dbReference>
<keyword evidence="5" id="KW-0808">Transferase</keyword>
<dbReference type="GO" id="GO:0016740">
    <property type="term" value="F:transferase activity"/>
    <property type="evidence" value="ECO:0007669"/>
    <property type="project" value="UniProtKB-KW"/>
</dbReference>
<comment type="catalytic activity">
    <reaction evidence="10">
        <text>L-threonyl-[protein] + FAD = FMN-L-threonyl-[protein] + AMP + H(+)</text>
        <dbReference type="Rhea" id="RHEA:36847"/>
        <dbReference type="Rhea" id="RHEA-COMP:11060"/>
        <dbReference type="Rhea" id="RHEA-COMP:11061"/>
        <dbReference type="ChEBI" id="CHEBI:15378"/>
        <dbReference type="ChEBI" id="CHEBI:30013"/>
        <dbReference type="ChEBI" id="CHEBI:57692"/>
        <dbReference type="ChEBI" id="CHEBI:74257"/>
        <dbReference type="ChEBI" id="CHEBI:456215"/>
        <dbReference type="EC" id="2.7.1.180"/>
    </reaction>
</comment>
<evidence type="ECO:0000256" key="8">
    <source>
        <dbReference type="ARBA" id="ARBA00022842"/>
    </source>
</evidence>
<reference evidence="11 12" key="1">
    <citation type="journal article" date="2016" name="Nat. Commun.">
        <title>Thousands of microbial genomes shed light on interconnected biogeochemical processes in an aquifer system.</title>
        <authorList>
            <person name="Anantharaman K."/>
            <person name="Brown C.T."/>
            <person name="Hug L.A."/>
            <person name="Sharon I."/>
            <person name="Castelle C.J."/>
            <person name="Probst A.J."/>
            <person name="Thomas B.C."/>
            <person name="Singh A."/>
            <person name="Wilkins M.J."/>
            <person name="Karaoz U."/>
            <person name="Brodie E.L."/>
            <person name="Williams K.H."/>
            <person name="Hubbard S.S."/>
            <person name="Banfield J.F."/>
        </authorList>
    </citation>
    <scope>NUCLEOTIDE SEQUENCE [LARGE SCALE GENOMIC DNA]</scope>
</reference>
<evidence type="ECO:0000256" key="3">
    <source>
        <dbReference type="ARBA" id="ARBA00016337"/>
    </source>
</evidence>
<comment type="cofactor">
    <cofactor evidence="1">
        <name>Mg(2+)</name>
        <dbReference type="ChEBI" id="CHEBI:18420"/>
    </cofactor>
</comment>
<gene>
    <name evidence="11" type="ORF">A2563_00725</name>
</gene>
<dbReference type="PANTHER" id="PTHR30040:SF2">
    <property type="entry name" value="FAD:PROTEIN FMN TRANSFERASE"/>
    <property type="match status" value="1"/>
</dbReference>
<evidence type="ECO:0000256" key="1">
    <source>
        <dbReference type="ARBA" id="ARBA00001946"/>
    </source>
</evidence>
<comment type="caution">
    <text evidence="11">The sequence shown here is derived from an EMBL/GenBank/DDBJ whole genome shotgun (WGS) entry which is preliminary data.</text>
</comment>
<evidence type="ECO:0000313" key="11">
    <source>
        <dbReference type="EMBL" id="OGH92098.1"/>
    </source>
</evidence>
<evidence type="ECO:0000256" key="6">
    <source>
        <dbReference type="ARBA" id="ARBA00022723"/>
    </source>
</evidence>
<protein>
    <recommendedName>
        <fullName evidence="3">FAD:protein FMN transferase</fullName>
        <ecNumber evidence="2">2.7.1.180</ecNumber>
    </recommendedName>
    <alternativeName>
        <fullName evidence="9">Flavin transferase</fullName>
    </alternativeName>
</protein>
<evidence type="ECO:0000256" key="10">
    <source>
        <dbReference type="ARBA" id="ARBA00048540"/>
    </source>
</evidence>
<dbReference type="EMBL" id="MFRA01000008">
    <property type="protein sequence ID" value="OGH92098.1"/>
    <property type="molecule type" value="Genomic_DNA"/>
</dbReference>
<dbReference type="AlphaFoldDB" id="A0A1F6P7K4"/>
<dbReference type="InterPro" id="IPR024932">
    <property type="entry name" value="ApbE"/>
</dbReference>
<name>A0A1F6P7K4_9BACT</name>
<dbReference type="Proteomes" id="UP000176634">
    <property type="component" value="Unassembled WGS sequence"/>
</dbReference>
<dbReference type="GO" id="GO:0046872">
    <property type="term" value="F:metal ion binding"/>
    <property type="evidence" value="ECO:0007669"/>
    <property type="project" value="UniProtKB-KW"/>
</dbReference>
<evidence type="ECO:0000256" key="4">
    <source>
        <dbReference type="ARBA" id="ARBA00022630"/>
    </source>
</evidence>
<dbReference type="Gene3D" id="3.10.520.10">
    <property type="entry name" value="ApbE-like domains"/>
    <property type="match status" value="2"/>
</dbReference>
<evidence type="ECO:0000256" key="9">
    <source>
        <dbReference type="ARBA" id="ARBA00031306"/>
    </source>
</evidence>
<evidence type="ECO:0000256" key="2">
    <source>
        <dbReference type="ARBA" id="ARBA00011955"/>
    </source>
</evidence>
<dbReference type="STRING" id="1798705.A2563_00725"/>
<keyword evidence="6" id="KW-0479">Metal-binding</keyword>
<evidence type="ECO:0000256" key="5">
    <source>
        <dbReference type="ARBA" id="ARBA00022679"/>
    </source>
</evidence>